<evidence type="ECO:0000313" key="13">
    <source>
        <dbReference type="WBParaSite" id="ECPE_0001627801-mRNA-1"/>
    </source>
</evidence>
<evidence type="ECO:0000256" key="3">
    <source>
        <dbReference type="ARBA" id="ARBA00022679"/>
    </source>
</evidence>
<keyword evidence="4" id="KW-0812">Transmembrane</keyword>
<feature type="compositionally biased region" description="Basic and acidic residues" evidence="11">
    <location>
        <begin position="17"/>
        <end position="36"/>
    </location>
</feature>
<dbReference type="Gene3D" id="3.30.40.10">
    <property type="entry name" value="Zinc/RING finger domain, C3HC4 (zinc finger)"/>
    <property type="match status" value="1"/>
</dbReference>
<organism evidence="13">
    <name type="scientific">Echinostoma caproni</name>
    <dbReference type="NCBI Taxonomy" id="27848"/>
    <lineage>
        <taxon>Eukaryota</taxon>
        <taxon>Metazoa</taxon>
        <taxon>Spiralia</taxon>
        <taxon>Lophotrochozoa</taxon>
        <taxon>Platyhelminthes</taxon>
        <taxon>Trematoda</taxon>
        <taxon>Digenea</taxon>
        <taxon>Plagiorchiida</taxon>
        <taxon>Echinostomata</taxon>
        <taxon>Echinostomatoidea</taxon>
        <taxon>Echinostomatidae</taxon>
        <taxon>Echinostoma</taxon>
    </lineage>
</organism>
<dbReference type="GO" id="GO:0008270">
    <property type="term" value="F:zinc ion binding"/>
    <property type="evidence" value="ECO:0007669"/>
    <property type="project" value="UniProtKB-KW"/>
</dbReference>
<evidence type="ECO:0000256" key="10">
    <source>
        <dbReference type="ARBA" id="ARBA00023136"/>
    </source>
</evidence>
<evidence type="ECO:0000259" key="12">
    <source>
        <dbReference type="Pfam" id="PF17123"/>
    </source>
</evidence>
<sequence>LARLPRWTIRQPRNRAVHTERSKSRLASDKRSHKPTENFLTQIVETAERGKLDGSRARLANWGSIMSTGLLAPGRQCRICLMSFQMGDEVRRLVPGCEHIFHAACIDPWLLHQ</sequence>
<evidence type="ECO:0000256" key="11">
    <source>
        <dbReference type="SAM" id="MobiDB-lite"/>
    </source>
</evidence>
<comment type="subcellular location">
    <subcellularLocation>
        <location evidence="1">Membrane</location>
        <topology evidence="1">Single-pass membrane protein</topology>
    </subcellularLocation>
</comment>
<feature type="domain" description="RING-type" evidence="12">
    <location>
        <begin position="76"/>
        <end position="106"/>
    </location>
</feature>
<dbReference type="SUPFAM" id="SSF57850">
    <property type="entry name" value="RING/U-box"/>
    <property type="match status" value="1"/>
</dbReference>
<accession>A0A183BAK0</accession>
<dbReference type="Pfam" id="PF17123">
    <property type="entry name" value="zf-RING_11"/>
    <property type="match status" value="1"/>
</dbReference>
<evidence type="ECO:0000256" key="1">
    <source>
        <dbReference type="ARBA" id="ARBA00004167"/>
    </source>
</evidence>
<reference evidence="13" key="1">
    <citation type="submission" date="2016-06" db="UniProtKB">
        <authorList>
            <consortium name="WormBaseParasite"/>
        </authorList>
    </citation>
    <scope>IDENTIFICATION</scope>
</reference>
<evidence type="ECO:0000256" key="5">
    <source>
        <dbReference type="ARBA" id="ARBA00022723"/>
    </source>
</evidence>
<dbReference type="AlphaFoldDB" id="A0A183BAK0"/>
<evidence type="ECO:0000256" key="8">
    <source>
        <dbReference type="ARBA" id="ARBA00022833"/>
    </source>
</evidence>
<dbReference type="InterPro" id="IPR001841">
    <property type="entry name" value="Znf_RING"/>
</dbReference>
<keyword evidence="10" id="KW-0472">Membrane</keyword>
<proteinExistence type="predicted"/>
<evidence type="ECO:0000256" key="2">
    <source>
        <dbReference type="ARBA" id="ARBA00004906"/>
    </source>
</evidence>
<comment type="pathway">
    <text evidence="2">Protein modification; protein ubiquitination.</text>
</comment>
<evidence type="ECO:0000256" key="7">
    <source>
        <dbReference type="ARBA" id="ARBA00022786"/>
    </source>
</evidence>
<dbReference type="PANTHER" id="PTHR45768">
    <property type="entry name" value="E3 UBIQUITIN-PROTEIN LIGASE RNF13-LIKE"/>
    <property type="match status" value="1"/>
</dbReference>
<dbReference type="InterPro" id="IPR013083">
    <property type="entry name" value="Znf_RING/FYVE/PHD"/>
</dbReference>
<evidence type="ECO:0000256" key="4">
    <source>
        <dbReference type="ARBA" id="ARBA00022692"/>
    </source>
</evidence>
<keyword evidence="3" id="KW-0808">Transferase</keyword>
<dbReference type="PANTHER" id="PTHR45768:SF18">
    <property type="entry name" value="RING-H2 FINGER PROTEIN ATL47-RELATED"/>
    <property type="match status" value="1"/>
</dbReference>
<dbReference type="GO" id="GO:0016020">
    <property type="term" value="C:membrane"/>
    <property type="evidence" value="ECO:0007669"/>
    <property type="project" value="UniProtKB-SubCell"/>
</dbReference>
<dbReference type="WBParaSite" id="ECPE_0001627801-mRNA-1">
    <property type="protein sequence ID" value="ECPE_0001627801-mRNA-1"/>
    <property type="gene ID" value="ECPE_0001627801"/>
</dbReference>
<keyword evidence="6" id="KW-0863">Zinc-finger</keyword>
<protein>
    <submittedName>
        <fullName evidence="13">RING-type domain-containing protein</fullName>
    </submittedName>
</protein>
<dbReference type="GO" id="GO:0016740">
    <property type="term" value="F:transferase activity"/>
    <property type="evidence" value="ECO:0007669"/>
    <property type="project" value="UniProtKB-KW"/>
</dbReference>
<evidence type="ECO:0000256" key="6">
    <source>
        <dbReference type="ARBA" id="ARBA00022771"/>
    </source>
</evidence>
<name>A0A183BAK0_9TREM</name>
<keyword evidence="5" id="KW-0479">Metal-binding</keyword>
<feature type="region of interest" description="Disordered" evidence="11">
    <location>
        <begin position="12"/>
        <end position="37"/>
    </location>
</feature>
<keyword evidence="9" id="KW-1133">Transmembrane helix</keyword>
<keyword evidence="8" id="KW-0862">Zinc</keyword>
<evidence type="ECO:0000256" key="9">
    <source>
        <dbReference type="ARBA" id="ARBA00022989"/>
    </source>
</evidence>
<keyword evidence="7" id="KW-0833">Ubl conjugation pathway</keyword>